<dbReference type="InterPro" id="IPR029056">
    <property type="entry name" value="Ribokinase-like"/>
</dbReference>
<comment type="pathway">
    <text evidence="12">Carbohydrate metabolism; D-ribose degradation; D-ribose 5-phosphate from beta-D-ribopyranose: step 2/2.</text>
</comment>
<evidence type="ECO:0000256" key="11">
    <source>
        <dbReference type="ARBA" id="ARBA00023277"/>
    </source>
</evidence>
<gene>
    <name evidence="12 15" type="primary">rbsK</name>
    <name evidence="15" type="ORF">HGI30_04405</name>
</gene>
<evidence type="ECO:0000256" key="8">
    <source>
        <dbReference type="ARBA" id="ARBA00022840"/>
    </source>
</evidence>
<evidence type="ECO:0000256" key="10">
    <source>
        <dbReference type="ARBA" id="ARBA00022958"/>
    </source>
</evidence>
<evidence type="ECO:0000256" key="12">
    <source>
        <dbReference type="HAMAP-Rule" id="MF_01987"/>
    </source>
</evidence>
<feature type="binding site" evidence="12">
    <location>
        <begin position="275"/>
        <end position="276"/>
    </location>
    <ligand>
        <name>ATP</name>
        <dbReference type="ChEBI" id="CHEBI:30616"/>
    </ligand>
</feature>
<keyword evidence="6 12" id="KW-0547">Nucleotide-binding</keyword>
<feature type="domain" description="Carbohydrate kinase PfkB" evidence="14">
    <location>
        <begin position="26"/>
        <end position="327"/>
    </location>
</feature>
<dbReference type="RefSeq" id="WP_168906532.1">
    <property type="nucleotide sequence ID" value="NZ_CP051428.1"/>
</dbReference>
<feature type="binding site" evidence="12">
    <location>
        <position position="270"/>
    </location>
    <ligand>
        <name>K(+)</name>
        <dbReference type="ChEBI" id="CHEBI:29103"/>
    </ligand>
</feature>
<feature type="active site" description="Proton acceptor" evidence="12">
    <location>
        <position position="276"/>
    </location>
</feature>
<evidence type="ECO:0000256" key="4">
    <source>
        <dbReference type="ARBA" id="ARBA00022679"/>
    </source>
</evidence>
<proteinExistence type="inferred from homology"/>
<feature type="binding site" evidence="12">
    <location>
        <begin position="63"/>
        <end position="67"/>
    </location>
    <ligand>
        <name>substrate</name>
    </ligand>
</feature>
<evidence type="ECO:0000256" key="7">
    <source>
        <dbReference type="ARBA" id="ARBA00022777"/>
    </source>
</evidence>
<dbReference type="Pfam" id="PF00294">
    <property type="entry name" value="PfkB"/>
    <property type="match status" value="1"/>
</dbReference>
<evidence type="ECO:0000256" key="13">
    <source>
        <dbReference type="SAM" id="MobiDB-lite"/>
    </source>
</evidence>
<evidence type="ECO:0000256" key="1">
    <source>
        <dbReference type="ARBA" id="ARBA00005380"/>
    </source>
</evidence>
<comment type="activity regulation">
    <text evidence="12">Activated by a monovalent cation that binds near, but not in, the active site. The most likely occupant of the site in vivo is potassium. Ion binding induces a conformational change that may alter substrate affinity.</text>
</comment>
<evidence type="ECO:0000313" key="16">
    <source>
        <dbReference type="Proteomes" id="UP000502136"/>
    </source>
</evidence>
<dbReference type="PRINTS" id="PR00990">
    <property type="entry name" value="RIBOKINASE"/>
</dbReference>
<keyword evidence="8 12" id="KW-0067">ATP-binding</keyword>
<dbReference type="InterPro" id="IPR011877">
    <property type="entry name" value="Ribokinase"/>
</dbReference>
<comment type="cofactor">
    <cofactor evidence="12">
        <name>Mg(2+)</name>
        <dbReference type="ChEBI" id="CHEBI:18420"/>
    </cofactor>
    <text evidence="12">Requires a divalent cation, most likely magnesium in vivo, as an electrophilic catalyst to aid phosphoryl group transfer. It is the chelate of the metal and the nucleotide that is the actual substrate.</text>
</comment>
<keyword evidence="9 12" id="KW-0460">Magnesium</keyword>
<sequence length="340" mass="35239">MTGTKRTGEGIGPESRGPAERQERAARVAVAGSLNMDLVLRMDRMPKAGETISGSALHTLPGGKGANQAAGCARLGAETEMIGRVGADGFGEQLLEQMRRMGVGTAGIGVHPDAPTGIASIYHTPEDNCIVIVAGANGECGEAWVESRRESIERAEVLLAQLEIPLDGVRAALRIAREKGVQTVLNPAPARELPQELLELADYITPNETEFAALSGASAESEDELAEAIAAWQAGIGCRVIVTRGAAGCSFVGEDGRLVTVPAPRVEVVDTTGAGDTLNAALCVKLAELAAQGRAAGDAELLEALRFAVQAASLAVTRFGAQDGLPSREEVEAALGSRRT</sequence>
<dbReference type="HAMAP" id="MF_01987">
    <property type="entry name" value="Ribokinase"/>
    <property type="match status" value="1"/>
</dbReference>
<dbReference type="GO" id="GO:0005524">
    <property type="term" value="F:ATP binding"/>
    <property type="evidence" value="ECO:0007669"/>
    <property type="project" value="UniProtKB-UniRule"/>
</dbReference>
<comment type="catalytic activity">
    <reaction evidence="12">
        <text>D-ribose + ATP = D-ribose 5-phosphate + ADP + H(+)</text>
        <dbReference type="Rhea" id="RHEA:13697"/>
        <dbReference type="ChEBI" id="CHEBI:15378"/>
        <dbReference type="ChEBI" id="CHEBI:30616"/>
        <dbReference type="ChEBI" id="CHEBI:47013"/>
        <dbReference type="ChEBI" id="CHEBI:78346"/>
        <dbReference type="ChEBI" id="CHEBI:456216"/>
        <dbReference type="EC" id="2.7.1.15"/>
    </reaction>
</comment>
<feature type="binding site" evidence="12">
    <location>
        <position position="315"/>
    </location>
    <ligand>
        <name>K(+)</name>
        <dbReference type="ChEBI" id="CHEBI:29103"/>
    </ligand>
</feature>
<keyword evidence="12" id="KW-0963">Cytoplasm</keyword>
<dbReference type="GO" id="GO:0004747">
    <property type="term" value="F:ribokinase activity"/>
    <property type="evidence" value="ECO:0007669"/>
    <property type="project" value="UniProtKB-UniRule"/>
</dbReference>
<accession>A0A6H2GU02</accession>
<comment type="subcellular location">
    <subcellularLocation>
        <location evidence="12">Cytoplasm</location>
    </subcellularLocation>
</comment>
<feature type="binding site" evidence="12">
    <location>
        <position position="207"/>
    </location>
    <ligand>
        <name>ATP</name>
        <dbReference type="ChEBI" id="CHEBI:30616"/>
    </ligand>
</feature>
<comment type="similarity">
    <text evidence="12">Belongs to the carbohydrate kinase PfkB family. Ribokinase subfamily.</text>
</comment>
<organism evidence="15 16">
    <name type="scientific">Paenibacillus albicereus</name>
    <dbReference type="NCBI Taxonomy" id="2726185"/>
    <lineage>
        <taxon>Bacteria</taxon>
        <taxon>Bacillati</taxon>
        <taxon>Bacillota</taxon>
        <taxon>Bacilli</taxon>
        <taxon>Bacillales</taxon>
        <taxon>Paenibacillaceae</taxon>
        <taxon>Paenibacillus</taxon>
    </lineage>
</organism>
<dbReference type="InterPro" id="IPR002173">
    <property type="entry name" value="Carboh/pur_kinase_PfkB_CS"/>
</dbReference>
<feature type="binding site" evidence="12">
    <location>
        <begin position="243"/>
        <end position="248"/>
    </location>
    <ligand>
        <name>ATP</name>
        <dbReference type="ChEBI" id="CHEBI:30616"/>
    </ligand>
</feature>
<evidence type="ECO:0000256" key="6">
    <source>
        <dbReference type="ARBA" id="ARBA00022741"/>
    </source>
</evidence>
<name>A0A6H2GU02_9BACL</name>
<comment type="subunit">
    <text evidence="12">Homodimer.</text>
</comment>
<dbReference type="EMBL" id="CP051428">
    <property type="protein sequence ID" value="QJC50877.1"/>
    <property type="molecule type" value="Genomic_DNA"/>
</dbReference>
<reference evidence="15 16" key="1">
    <citation type="submission" date="2020-04" db="EMBL/GenBank/DDBJ databases">
        <title>Novel Paenibacillus strain UniB2 isolated from commercial digestive syrup.</title>
        <authorList>
            <person name="Thorat V."/>
            <person name="Kirdat K."/>
            <person name="Tiwarekar B."/>
            <person name="Yadav A."/>
        </authorList>
    </citation>
    <scope>NUCLEOTIDE SEQUENCE [LARGE SCALE GENOMIC DNA]</scope>
    <source>
        <strain evidence="15 16">UniB2</strain>
    </source>
</reference>
<keyword evidence="10 12" id="KW-0630">Potassium</keyword>
<comment type="caution">
    <text evidence="12">Lacks conserved residue(s) required for the propagation of feature annotation.</text>
</comment>
<evidence type="ECO:0000256" key="5">
    <source>
        <dbReference type="ARBA" id="ARBA00022723"/>
    </source>
</evidence>
<evidence type="ECO:0000256" key="2">
    <source>
        <dbReference type="ARBA" id="ARBA00012035"/>
    </source>
</evidence>
<feature type="binding site" evidence="12">
    <location>
        <position position="272"/>
    </location>
    <ligand>
        <name>K(+)</name>
        <dbReference type="ChEBI" id="CHEBI:29103"/>
    </ligand>
</feature>
<keyword evidence="5 12" id="KW-0479">Metal-binding</keyword>
<comment type="function">
    <text evidence="12">Catalyzes the phosphorylation of ribose at O-5 in a reaction requiring ATP and magnesium. The resulting D-ribose-5-phosphate can then be used either for sythesis of nucleotides, histidine, and tryptophan, or as a component of the pentose phosphate pathway.</text>
</comment>
<dbReference type="CDD" id="cd01174">
    <property type="entry name" value="ribokinase"/>
    <property type="match status" value="1"/>
</dbReference>
<dbReference type="Gene3D" id="3.40.1190.20">
    <property type="match status" value="1"/>
</dbReference>
<evidence type="ECO:0000256" key="3">
    <source>
        <dbReference type="ARBA" id="ARBA00016943"/>
    </source>
</evidence>
<feature type="binding site" evidence="12">
    <location>
        <position position="163"/>
    </location>
    <ligand>
        <name>substrate</name>
    </ligand>
</feature>
<keyword evidence="11 12" id="KW-0119">Carbohydrate metabolism</keyword>
<keyword evidence="7 12" id="KW-0418">Kinase</keyword>
<evidence type="ECO:0000256" key="9">
    <source>
        <dbReference type="ARBA" id="ARBA00022842"/>
    </source>
</evidence>
<dbReference type="InterPro" id="IPR002139">
    <property type="entry name" value="Ribo/fructo_kinase"/>
</dbReference>
<feature type="binding site" evidence="12">
    <location>
        <begin position="35"/>
        <end position="37"/>
    </location>
    <ligand>
        <name>substrate</name>
    </ligand>
</feature>
<dbReference type="AlphaFoldDB" id="A0A6H2GU02"/>
<dbReference type="GO" id="GO:0005829">
    <property type="term" value="C:cytosol"/>
    <property type="evidence" value="ECO:0007669"/>
    <property type="project" value="TreeGrafter"/>
</dbReference>
<dbReference type="InterPro" id="IPR011611">
    <property type="entry name" value="PfkB_dom"/>
</dbReference>
<dbReference type="UniPathway" id="UPA00916">
    <property type="reaction ID" value="UER00889"/>
</dbReference>
<dbReference type="Proteomes" id="UP000502136">
    <property type="component" value="Chromosome"/>
</dbReference>
<keyword evidence="4 12" id="KW-0808">Transferase</keyword>
<comment type="similarity">
    <text evidence="1">Belongs to the carbohydrate kinase pfkB family.</text>
</comment>
<dbReference type="PROSITE" id="PS00583">
    <property type="entry name" value="PFKB_KINASES_1"/>
    <property type="match status" value="1"/>
</dbReference>
<feature type="region of interest" description="Disordered" evidence="13">
    <location>
        <begin position="1"/>
        <end position="23"/>
    </location>
</feature>
<dbReference type="PANTHER" id="PTHR10584:SF166">
    <property type="entry name" value="RIBOKINASE"/>
    <property type="match status" value="1"/>
</dbReference>
<dbReference type="PANTHER" id="PTHR10584">
    <property type="entry name" value="SUGAR KINASE"/>
    <property type="match status" value="1"/>
</dbReference>
<dbReference type="NCBIfam" id="TIGR02152">
    <property type="entry name" value="D_ribokin_bact"/>
    <property type="match status" value="1"/>
</dbReference>
<dbReference type="GO" id="GO:0046872">
    <property type="term" value="F:metal ion binding"/>
    <property type="evidence" value="ECO:0007669"/>
    <property type="project" value="UniProtKB-KW"/>
</dbReference>
<protein>
    <recommendedName>
        <fullName evidence="3 12">Ribokinase</fullName>
        <shortName evidence="12">RK</shortName>
        <ecNumber evidence="2 12">2.7.1.15</ecNumber>
    </recommendedName>
</protein>
<evidence type="ECO:0000259" key="14">
    <source>
        <dbReference type="Pfam" id="PF00294"/>
    </source>
</evidence>
<feature type="binding site" evidence="12">
    <location>
        <position position="276"/>
    </location>
    <ligand>
        <name>substrate</name>
    </ligand>
</feature>
<dbReference type="GO" id="GO:0019303">
    <property type="term" value="P:D-ribose catabolic process"/>
    <property type="evidence" value="ECO:0007669"/>
    <property type="project" value="UniProtKB-UniRule"/>
</dbReference>
<keyword evidence="16" id="KW-1185">Reference proteome</keyword>
<dbReference type="SUPFAM" id="SSF53613">
    <property type="entry name" value="Ribokinase-like"/>
    <property type="match status" value="1"/>
</dbReference>
<dbReference type="EC" id="2.7.1.15" evidence="2 12"/>
<evidence type="ECO:0000313" key="15">
    <source>
        <dbReference type="EMBL" id="QJC50877.1"/>
    </source>
</evidence>
<feature type="binding site" evidence="12">
    <location>
        <position position="318"/>
    </location>
    <ligand>
        <name>K(+)</name>
        <dbReference type="ChEBI" id="CHEBI:29103"/>
    </ligand>
</feature>
<dbReference type="KEGG" id="palr:HGI30_04405"/>
<feature type="binding site" evidence="12">
    <location>
        <position position="320"/>
    </location>
    <ligand>
        <name>K(+)</name>
        <dbReference type="ChEBI" id="CHEBI:29103"/>
    </ligand>
</feature>